<keyword evidence="2" id="KW-1185">Reference proteome</keyword>
<dbReference type="AlphaFoldDB" id="A6G7I2"/>
<gene>
    <name evidence="1" type="ORF">PPSIR1_00620</name>
</gene>
<name>A6G7I2_9BACT</name>
<sequence>MKSSTGDSGGSLVDWVPDESLESLAEAQSLEADAPSPTPTPT</sequence>
<dbReference type="Proteomes" id="UP000005801">
    <property type="component" value="Unassembled WGS sequence"/>
</dbReference>
<protein>
    <submittedName>
        <fullName evidence="1">Uncharacterized protein</fullName>
    </submittedName>
</protein>
<comment type="caution">
    <text evidence="1">The sequence shown here is derived from an EMBL/GenBank/DDBJ whole genome shotgun (WGS) entry which is preliminary data.</text>
</comment>
<dbReference type="EMBL" id="ABCS01000034">
    <property type="protein sequence ID" value="EDM78191.1"/>
    <property type="molecule type" value="Genomic_DNA"/>
</dbReference>
<accession>A6G7I2</accession>
<organism evidence="1 2">
    <name type="scientific">Plesiocystis pacifica SIR-1</name>
    <dbReference type="NCBI Taxonomy" id="391625"/>
    <lineage>
        <taxon>Bacteria</taxon>
        <taxon>Pseudomonadati</taxon>
        <taxon>Myxococcota</taxon>
        <taxon>Polyangia</taxon>
        <taxon>Nannocystales</taxon>
        <taxon>Nannocystaceae</taxon>
        <taxon>Plesiocystis</taxon>
    </lineage>
</organism>
<evidence type="ECO:0000313" key="2">
    <source>
        <dbReference type="Proteomes" id="UP000005801"/>
    </source>
</evidence>
<evidence type="ECO:0000313" key="1">
    <source>
        <dbReference type="EMBL" id="EDM78191.1"/>
    </source>
</evidence>
<proteinExistence type="predicted"/>
<dbReference type="STRING" id="391625.PPSIR1_00620"/>
<reference evidence="1 2" key="1">
    <citation type="submission" date="2007-06" db="EMBL/GenBank/DDBJ databases">
        <authorList>
            <person name="Shimkets L."/>
            <person name="Ferriera S."/>
            <person name="Johnson J."/>
            <person name="Kravitz S."/>
            <person name="Beeson K."/>
            <person name="Sutton G."/>
            <person name="Rogers Y.-H."/>
            <person name="Friedman R."/>
            <person name="Frazier M."/>
            <person name="Venter J.C."/>
        </authorList>
    </citation>
    <scope>NUCLEOTIDE SEQUENCE [LARGE SCALE GENOMIC DNA]</scope>
    <source>
        <strain evidence="1 2">SIR-1</strain>
    </source>
</reference>
<dbReference type="RefSeq" id="WP_006972677.1">
    <property type="nucleotide sequence ID" value="NZ_ABCS01000034.1"/>
</dbReference>